<dbReference type="AlphaFoldDB" id="A0AAI8FRL4"/>
<proteinExistence type="predicted"/>
<evidence type="ECO:0000256" key="1">
    <source>
        <dbReference type="ARBA" id="ARBA00023125"/>
    </source>
</evidence>
<keyword evidence="2" id="KW-0472">Membrane</keyword>
<dbReference type="SUPFAM" id="SSF46894">
    <property type="entry name" value="C-terminal effector domain of the bipartite response regulators"/>
    <property type="match status" value="1"/>
</dbReference>
<accession>A0AAI8FRL4</accession>
<evidence type="ECO:0000256" key="2">
    <source>
        <dbReference type="SAM" id="Phobius"/>
    </source>
</evidence>
<keyword evidence="2" id="KW-1133">Transmembrane helix</keyword>
<organism evidence="4 5">
    <name type="scientific">Burkholderia oklahomensis</name>
    <dbReference type="NCBI Taxonomy" id="342113"/>
    <lineage>
        <taxon>Bacteria</taxon>
        <taxon>Pseudomonadati</taxon>
        <taxon>Pseudomonadota</taxon>
        <taxon>Betaproteobacteria</taxon>
        <taxon>Burkholderiales</taxon>
        <taxon>Burkholderiaceae</taxon>
        <taxon>Burkholderia</taxon>
        <taxon>pseudomallei group</taxon>
    </lineage>
</organism>
<dbReference type="GO" id="GO:0006355">
    <property type="term" value="P:regulation of DNA-templated transcription"/>
    <property type="evidence" value="ECO:0007669"/>
    <property type="project" value="InterPro"/>
</dbReference>
<dbReference type="InterPro" id="IPR001867">
    <property type="entry name" value="OmpR/PhoB-type_DNA-bd"/>
</dbReference>
<dbReference type="InterPro" id="IPR016032">
    <property type="entry name" value="Sig_transdc_resp-reg_C-effctor"/>
</dbReference>
<sequence>MSIYRKDNITRLTPNETELLSILMKGTVRKQAVIEQVWGSKGLVVADGSYHQLIRTLRVKLAEQDLASNTIKTLPRLGLKFVGTIEFLADFPAVDAVQYPTAQTDLPPNRNITDSSVTNVPPHEKYGYQSTNFKFIKKNVHRHHIFYLLVMLLSFSFIIFTYLISSTHLN</sequence>
<dbReference type="Proteomes" id="UP000029424">
    <property type="component" value="Chromosome 2"/>
</dbReference>
<evidence type="ECO:0000313" key="4">
    <source>
        <dbReference type="EMBL" id="AIO70130.1"/>
    </source>
</evidence>
<feature type="domain" description="OmpR/PhoB-type" evidence="3">
    <location>
        <begin position="7"/>
        <end position="81"/>
    </location>
</feature>
<protein>
    <recommendedName>
        <fullName evidence="3">OmpR/PhoB-type domain-containing protein</fullName>
    </recommendedName>
</protein>
<keyword evidence="1" id="KW-0238">DNA-binding</keyword>
<reference evidence="4 5" key="1">
    <citation type="submission" date="2014-06" db="EMBL/GenBank/DDBJ databases">
        <authorList>
            <person name="Bishop-Lilly K.A."/>
            <person name="Broomall S.M."/>
            <person name="Chain P.S."/>
            <person name="Chertkov O."/>
            <person name="Coyne S.R."/>
            <person name="Daligault H.E."/>
            <person name="Davenport K.W."/>
            <person name="Erkkila T."/>
            <person name="Frey K.G."/>
            <person name="Gibbons H.S."/>
            <person name="Gu W."/>
            <person name="Jaissle J."/>
            <person name="Johnson S.L."/>
            <person name="Koroleva G.I."/>
            <person name="Ladner J.T."/>
            <person name="Lo C.-C."/>
            <person name="Minogue T.D."/>
            <person name="Munk C."/>
            <person name="Palacios G.F."/>
            <person name="Redden C.L."/>
            <person name="Rosenzweig C.N."/>
            <person name="Scholz M.B."/>
            <person name="Teshima H."/>
            <person name="Xu Y."/>
        </authorList>
    </citation>
    <scope>NUCLEOTIDE SEQUENCE [LARGE SCALE GENOMIC DNA]</scope>
    <source>
        <strain evidence="4 5">EO147</strain>
    </source>
</reference>
<dbReference type="EMBL" id="CP008727">
    <property type="protein sequence ID" value="AIO70130.1"/>
    <property type="molecule type" value="Genomic_DNA"/>
</dbReference>
<dbReference type="RefSeq" id="WP_010109780.1">
    <property type="nucleotide sequence ID" value="NZ_CP008727.1"/>
</dbReference>
<keyword evidence="2" id="KW-0812">Transmembrane</keyword>
<evidence type="ECO:0000259" key="3">
    <source>
        <dbReference type="SMART" id="SM00862"/>
    </source>
</evidence>
<gene>
    <name evidence="4" type="ORF">DM82_5865</name>
</gene>
<dbReference type="SMART" id="SM00862">
    <property type="entry name" value="Trans_reg_C"/>
    <property type="match status" value="1"/>
</dbReference>
<dbReference type="GO" id="GO:0003677">
    <property type="term" value="F:DNA binding"/>
    <property type="evidence" value="ECO:0007669"/>
    <property type="project" value="UniProtKB-KW"/>
</dbReference>
<evidence type="ECO:0000313" key="5">
    <source>
        <dbReference type="Proteomes" id="UP000029424"/>
    </source>
</evidence>
<dbReference type="InterPro" id="IPR036388">
    <property type="entry name" value="WH-like_DNA-bd_sf"/>
</dbReference>
<name>A0AAI8FRL4_9BURK</name>
<keyword evidence="5" id="KW-1185">Reference proteome</keyword>
<feature type="transmembrane region" description="Helical" evidence="2">
    <location>
        <begin position="145"/>
        <end position="164"/>
    </location>
</feature>
<dbReference type="GO" id="GO:0000160">
    <property type="term" value="P:phosphorelay signal transduction system"/>
    <property type="evidence" value="ECO:0007669"/>
    <property type="project" value="InterPro"/>
</dbReference>
<dbReference type="Pfam" id="PF00486">
    <property type="entry name" value="Trans_reg_C"/>
    <property type="match status" value="1"/>
</dbReference>
<dbReference type="KEGG" id="bok:DM82_5865"/>
<dbReference type="Gene3D" id="1.10.10.10">
    <property type="entry name" value="Winged helix-like DNA-binding domain superfamily/Winged helix DNA-binding domain"/>
    <property type="match status" value="1"/>
</dbReference>